<dbReference type="SUPFAM" id="SSF52374">
    <property type="entry name" value="Nucleotidylyl transferase"/>
    <property type="match status" value="1"/>
</dbReference>
<keyword evidence="3 8" id="KW-0547">Nucleotide-binding</keyword>
<evidence type="ECO:0000256" key="2">
    <source>
        <dbReference type="ARBA" id="ARBA00022598"/>
    </source>
</evidence>
<evidence type="ECO:0000256" key="1">
    <source>
        <dbReference type="ARBA" id="ARBA00005594"/>
    </source>
</evidence>
<keyword evidence="2 8" id="KW-0436">Ligase</keyword>
<dbReference type="PRINTS" id="PR01039">
    <property type="entry name" value="TRNASYNTHTRP"/>
</dbReference>
<keyword evidence="5 8" id="KW-0648">Protein biosynthesis</keyword>
<accession>A0ABT9W171</accession>
<comment type="function">
    <text evidence="8">Catalyzes the attachment of tryptophan to tRNA(Trp).</text>
</comment>
<protein>
    <recommendedName>
        <fullName evidence="8">Tryptophan--tRNA ligase</fullName>
        <ecNumber evidence="8">6.1.1.2</ecNumber>
    </recommendedName>
    <alternativeName>
        <fullName evidence="8">Tryptophanyl-tRNA synthetase</fullName>
        <shortName evidence="8">TrpRS</shortName>
    </alternativeName>
</protein>
<evidence type="ECO:0000256" key="7">
    <source>
        <dbReference type="ARBA" id="ARBA00049929"/>
    </source>
</evidence>
<feature type="binding site" evidence="8">
    <location>
        <position position="134"/>
    </location>
    <ligand>
        <name>L-tryptophan</name>
        <dbReference type="ChEBI" id="CHEBI:57912"/>
    </ligand>
</feature>
<dbReference type="InterPro" id="IPR002305">
    <property type="entry name" value="aa-tRNA-synth_Ic"/>
</dbReference>
<feature type="binding site" evidence="8">
    <location>
        <position position="185"/>
    </location>
    <ligand>
        <name>ATP</name>
        <dbReference type="ChEBI" id="CHEBI:30616"/>
    </ligand>
</feature>
<keyword evidence="11" id="KW-1185">Reference proteome</keyword>
<dbReference type="PROSITE" id="PS00178">
    <property type="entry name" value="AA_TRNA_LIGASE_I"/>
    <property type="match status" value="1"/>
</dbReference>
<dbReference type="EMBL" id="JAUSTY010000011">
    <property type="protein sequence ID" value="MDQ0166834.1"/>
    <property type="molecule type" value="Genomic_DNA"/>
</dbReference>
<dbReference type="Gene3D" id="1.10.240.10">
    <property type="entry name" value="Tyrosyl-Transfer RNA Synthetase"/>
    <property type="match status" value="1"/>
</dbReference>
<evidence type="ECO:0000256" key="5">
    <source>
        <dbReference type="ARBA" id="ARBA00022917"/>
    </source>
</evidence>
<evidence type="ECO:0000256" key="8">
    <source>
        <dbReference type="HAMAP-Rule" id="MF_00140"/>
    </source>
</evidence>
<sequence length="331" mass="37314">MTKKRILSGIQPSGTLTLGNYIGALQHFVRLQEEEECYFCIVDYHAITLPRNVEQLRENKRKLAATYLAVGIDPEKATLFAQSDVSAHLELGWIMITTSYMGELERMTQFKEKSKEAESIPAGLFTYPSLQAADIVLYNATHVPVGDDQKQHLELARDLAQRFNQRYGETFVIPEPMIAEFGARIMSLTEPTSKMSKSSLVEGSYISLLDDLKTVEKKIKRAVTDSENEIRFDAVNKPAVSNLLTIYSSITNKSMAEAEEHFAGKGYGALKTEVAEVVVDMLKPFQEKYEYYYQSEELDKLMQHGAEKARKVANETLQKVRDTLGVGFTNV</sequence>
<comment type="caution">
    <text evidence="10">The sequence shown here is derived from an EMBL/GenBank/DDBJ whole genome shotgun (WGS) entry which is preliminary data.</text>
</comment>
<gene>
    <name evidence="8" type="primary">trpS</name>
    <name evidence="10" type="ORF">J2S11_002750</name>
</gene>
<feature type="binding site" evidence="8">
    <location>
        <begin position="11"/>
        <end position="13"/>
    </location>
    <ligand>
        <name>ATP</name>
        <dbReference type="ChEBI" id="CHEBI:30616"/>
    </ligand>
</feature>
<evidence type="ECO:0000313" key="11">
    <source>
        <dbReference type="Proteomes" id="UP001235840"/>
    </source>
</evidence>
<comment type="similarity">
    <text evidence="1 8 9">Belongs to the class-I aminoacyl-tRNA synthetase family.</text>
</comment>
<feature type="binding site" evidence="8">
    <location>
        <begin position="19"/>
        <end position="20"/>
    </location>
    <ligand>
        <name>ATP</name>
        <dbReference type="ChEBI" id="CHEBI:30616"/>
    </ligand>
</feature>
<dbReference type="NCBIfam" id="TIGR00233">
    <property type="entry name" value="trpS"/>
    <property type="match status" value="1"/>
</dbReference>
<dbReference type="Proteomes" id="UP001235840">
    <property type="component" value="Unassembled WGS sequence"/>
</dbReference>
<comment type="subcellular location">
    <subcellularLocation>
        <location evidence="8">Cytoplasm</location>
    </subcellularLocation>
</comment>
<proteinExistence type="inferred from homology"/>
<dbReference type="HAMAP" id="MF_00140_B">
    <property type="entry name" value="Trp_tRNA_synth_B"/>
    <property type="match status" value="1"/>
</dbReference>
<evidence type="ECO:0000256" key="9">
    <source>
        <dbReference type="RuleBase" id="RU363036"/>
    </source>
</evidence>
<dbReference type="InterPro" id="IPR050203">
    <property type="entry name" value="Trp-tRNA_synthetase"/>
</dbReference>
<evidence type="ECO:0000256" key="4">
    <source>
        <dbReference type="ARBA" id="ARBA00022840"/>
    </source>
</evidence>
<dbReference type="GO" id="GO:0004830">
    <property type="term" value="F:tryptophan-tRNA ligase activity"/>
    <property type="evidence" value="ECO:0007669"/>
    <property type="project" value="UniProtKB-EC"/>
</dbReference>
<evidence type="ECO:0000256" key="3">
    <source>
        <dbReference type="ARBA" id="ARBA00022741"/>
    </source>
</evidence>
<keyword evidence="4 8" id="KW-0067">ATP-binding</keyword>
<dbReference type="PANTHER" id="PTHR43766">
    <property type="entry name" value="TRYPTOPHAN--TRNA LIGASE, MITOCHONDRIAL"/>
    <property type="match status" value="1"/>
</dbReference>
<dbReference type="CDD" id="cd00806">
    <property type="entry name" value="TrpRS_core"/>
    <property type="match status" value="1"/>
</dbReference>
<dbReference type="InterPro" id="IPR002306">
    <property type="entry name" value="Trp-tRNA-ligase"/>
</dbReference>
<evidence type="ECO:0000313" key="10">
    <source>
        <dbReference type="EMBL" id="MDQ0166834.1"/>
    </source>
</evidence>
<dbReference type="InterPro" id="IPR001412">
    <property type="entry name" value="aa-tRNA-synth_I_CS"/>
</dbReference>
<feature type="binding site" evidence="8">
    <location>
        <begin position="146"/>
        <end position="148"/>
    </location>
    <ligand>
        <name>ATP</name>
        <dbReference type="ChEBI" id="CHEBI:30616"/>
    </ligand>
</feature>
<evidence type="ECO:0000256" key="6">
    <source>
        <dbReference type="ARBA" id="ARBA00023146"/>
    </source>
</evidence>
<dbReference type="Gene3D" id="3.40.50.620">
    <property type="entry name" value="HUPs"/>
    <property type="match status" value="1"/>
</dbReference>
<dbReference type="InterPro" id="IPR014729">
    <property type="entry name" value="Rossmann-like_a/b/a_fold"/>
</dbReference>
<dbReference type="PANTHER" id="PTHR43766:SF1">
    <property type="entry name" value="TRYPTOPHAN--TRNA LIGASE, MITOCHONDRIAL"/>
    <property type="match status" value="1"/>
</dbReference>
<feature type="short sequence motif" description="'HIGH' region" evidence="8">
    <location>
        <begin position="12"/>
        <end position="20"/>
    </location>
</feature>
<keyword evidence="6 8" id="KW-0030">Aminoacyl-tRNA synthetase</keyword>
<comment type="catalytic activity">
    <reaction evidence="7 8">
        <text>tRNA(Trp) + L-tryptophan + ATP = L-tryptophyl-tRNA(Trp) + AMP + diphosphate + H(+)</text>
        <dbReference type="Rhea" id="RHEA:24080"/>
        <dbReference type="Rhea" id="RHEA-COMP:9671"/>
        <dbReference type="Rhea" id="RHEA-COMP:9705"/>
        <dbReference type="ChEBI" id="CHEBI:15378"/>
        <dbReference type="ChEBI" id="CHEBI:30616"/>
        <dbReference type="ChEBI" id="CHEBI:33019"/>
        <dbReference type="ChEBI" id="CHEBI:57912"/>
        <dbReference type="ChEBI" id="CHEBI:78442"/>
        <dbReference type="ChEBI" id="CHEBI:78535"/>
        <dbReference type="ChEBI" id="CHEBI:456215"/>
        <dbReference type="EC" id="6.1.1.2"/>
    </reaction>
</comment>
<dbReference type="EC" id="6.1.1.2" evidence="8"/>
<feature type="short sequence motif" description="'KMSKS' region" evidence="8">
    <location>
        <begin position="194"/>
        <end position="198"/>
    </location>
</feature>
<organism evidence="10 11">
    <name type="scientific">Caldalkalibacillus horti</name>
    <dbReference type="NCBI Taxonomy" id="77523"/>
    <lineage>
        <taxon>Bacteria</taxon>
        <taxon>Bacillati</taxon>
        <taxon>Bacillota</taxon>
        <taxon>Bacilli</taxon>
        <taxon>Bacillales</taxon>
        <taxon>Bacillaceae</taxon>
        <taxon>Caldalkalibacillus</taxon>
    </lineage>
</organism>
<dbReference type="Pfam" id="PF00579">
    <property type="entry name" value="tRNA-synt_1b"/>
    <property type="match status" value="1"/>
</dbReference>
<dbReference type="InterPro" id="IPR024109">
    <property type="entry name" value="Trp-tRNA-ligase_bac-type"/>
</dbReference>
<name>A0ABT9W171_9BACI</name>
<keyword evidence="8" id="KW-0963">Cytoplasm</keyword>
<comment type="subunit">
    <text evidence="8">Homodimer.</text>
</comment>
<reference evidence="10 11" key="1">
    <citation type="submission" date="2023-07" db="EMBL/GenBank/DDBJ databases">
        <title>Genomic Encyclopedia of Type Strains, Phase IV (KMG-IV): sequencing the most valuable type-strain genomes for metagenomic binning, comparative biology and taxonomic classification.</title>
        <authorList>
            <person name="Goeker M."/>
        </authorList>
    </citation>
    <scope>NUCLEOTIDE SEQUENCE [LARGE SCALE GENOMIC DNA]</scope>
    <source>
        <strain evidence="10 11">DSM 12751</strain>
    </source>
</reference>
<feature type="binding site" evidence="8">
    <location>
        <begin position="194"/>
        <end position="198"/>
    </location>
    <ligand>
        <name>ATP</name>
        <dbReference type="ChEBI" id="CHEBI:30616"/>
    </ligand>
</feature>
<dbReference type="RefSeq" id="WP_307395351.1">
    <property type="nucleotide sequence ID" value="NZ_BAAADK010000003.1"/>
</dbReference>